<protein>
    <recommendedName>
        <fullName evidence="4">Pesticidal crystal protein Cry22Aa Ig-like domain-containing protein</fullName>
    </recommendedName>
</protein>
<dbReference type="RefSeq" id="WP_126831373.1">
    <property type="nucleotide sequence ID" value="NZ_CBCRYB010000016.1"/>
</dbReference>
<dbReference type="Gene3D" id="2.60.40.10">
    <property type="entry name" value="Immunoglobulins"/>
    <property type="match status" value="1"/>
</dbReference>
<keyword evidence="3" id="KW-1185">Reference proteome</keyword>
<proteinExistence type="predicted"/>
<gene>
    <name evidence="2" type="ORF">CBF31_05440</name>
</gene>
<feature type="chain" id="PRO_5038604750" description="Pesticidal crystal protein Cry22Aa Ig-like domain-containing protein" evidence="1">
    <location>
        <begin position="29"/>
        <end position="540"/>
    </location>
</feature>
<comment type="caution">
    <text evidence="2">The sequence shown here is derived from an EMBL/GenBank/DDBJ whole genome shotgun (WGS) entry which is preliminary data.</text>
</comment>
<sequence length="540" mass="60148">MTKKSIVSKSVKYLMLASILGTTGISLMVGSSADASQLSPVVTQELKASEKIQNSAITYVDADGYMQVMPIEEGAVVSLSGTKKAITVKVGKEKTKIEGAKEVIFKGITIAKKSHLHLTTSIEKIKLDNVKTEKGFEIKDLPNLDTFLVKDSSFGSESAYSMKVHGNDKLTSYIIDNTKFEDNFYIHHNDELEVSYISNSVFDKNVRQEDNKEGYYTQFVGNTFVRDGRHEDSISSGGKSEKDIFFINEHKEIEMGATRYNAEKEGKIKYILPDGEKQKYVVPVGVDVETVVDKKDTVIITLTNGEVLTLQSPKSLTFKNVNITKRISFQNKKLKLENLAFNDCKTATIDIAHVHSLKTAQFFYTHVGNGHNAHVNIHDNDGMEMFVVQDSVVDAKLRLDDSEKLTKYVLNNVLVPGYMNADDLGETVLEISNSKFDHKIYSSQTIGGEAGRMNTGDEPVLTSEDSAKFDPFVELTREELMSKFNILAMDDDDGDITKNVTFEGLENVDIYTDGTYEITIVISDSDQNIVKKNVQLVIGY</sequence>
<name>A0A430A7W1_9ENTE</name>
<evidence type="ECO:0000256" key="1">
    <source>
        <dbReference type="SAM" id="SignalP"/>
    </source>
</evidence>
<evidence type="ECO:0000313" key="3">
    <source>
        <dbReference type="Proteomes" id="UP000287101"/>
    </source>
</evidence>
<accession>A0A430A7W1</accession>
<evidence type="ECO:0008006" key="4">
    <source>
        <dbReference type="Google" id="ProtNLM"/>
    </source>
</evidence>
<dbReference type="AlphaFoldDB" id="A0A430A7W1"/>
<dbReference type="EMBL" id="NGJY01000002">
    <property type="protein sequence ID" value="RSU03161.1"/>
    <property type="molecule type" value="Genomic_DNA"/>
</dbReference>
<dbReference type="Proteomes" id="UP000287101">
    <property type="component" value="Unassembled WGS sequence"/>
</dbReference>
<dbReference type="InterPro" id="IPR013783">
    <property type="entry name" value="Ig-like_fold"/>
</dbReference>
<organism evidence="2 3">
    <name type="scientific">Vagococcus fessus</name>
    <dbReference type="NCBI Taxonomy" id="120370"/>
    <lineage>
        <taxon>Bacteria</taxon>
        <taxon>Bacillati</taxon>
        <taxon>Bacillota</taxon>
        <taxon>Bacilli</taxon>
        <taxon>Lactobacillales</taxon>
        <taxon>Enterococcaceae</taxon>
        <taxon>Vagococcus</taxon>
    </lineage>
</organism>
<reference evidence="2 3" key="1">
    <citation type="submission" date="2017-05" db="EMBL/GenBank/DDBJ databases">
        <title>Vagococcus spp. assemblies.</title>
        <authorList>
            <person name="Gulvik C.A."/>
        </authorList>
    </citation>
    <scope>NUCLEOTIDE SEQUENCE [LARGE SCALE GENOMIC DNA]</scope>
    <source>
        <strain evidence="2 3">CCUG 41755</strain>
    </source>
</reference>
<keyword evidence="1" id="KW-0732">Signal</keyword>
<feature type="signal peptide" evidence="1">
    <location>
        <begin position="1"/>
        <end position="28"/>
    </location>
</feature>
<evidence type="ECO:0000313" key="2">
    <source>
        <dbReference type="EMBL" id="RSU03161.1"/>
    </source>
</evidence>